<accession>A0A562R7X6</accession>
<dbReference type="InterPro" id="IPR010064">
    <property type="entry name" value="HK97-gp10_tail"/>
</dbReference>
<reference evidence="1 2" key="1">
    <citation type="journal article" date="2015" name="Stand. Genomic Sci.">
        <title>Genomic Encyclopedia of Bacterial and Archaeal Type Strains, Phase III: the genomes of soil and plant-associated and newly described type strains.</title>
        <authorList>
            <person name="Whitman W.B."/>
            <person name="Woyke T."/>
            <person name="Klenk H.P."/>
            <person name="Zhou Y."/>
            <person name="Lilburn T.G."/>
            <person name="Beck B.J."/>
            <person name="De Vos P."/>
            <person name="Vandamme P."/>
            <person name="Eisen J.A."/>
            <person name="Garrity G."/>
            <person name="Hugenholtz P."/>
            <person name="Kyrpides N.C."/>
        </authorList>
    </citation>
    <scope>NUCLEOTIDE SEQUENCE [LARGE SCALE GENOMIC DNA]</scope>
    <source>
        <strain evidence="1 2">CGMCC 1.10822</strain>
    </source>
</reference>
<protein>
    <submittedName>
        <fullName evidence="1">HK97 gp10 family phage protein</fullName>
    </submittedName>
</protein>
<evidence type="ECO:0000313" key="1">
    <source>
        <dbReference type="EMBL" id="TWI65172.1"/>
    </source>
</evidence>
<organism evidence="1 2">
    <name type="scientific">Pseudoduganella lurida</name>
    <dbReference type="NCBI Taxonomy" id="1036180"/>
    <lineage>
        <taxon>Bacteria</taxon>
        <taxon>Pseudomonadati</taxon>
        <taxon>Pseudomonadota</taxon>
        <taxon>Betaproteobacteria</taxon>
        <taxon>Burkholderiales</taxon>
        <taxon>Oxalobacteraceae</taxon>
        <taxon>Telluria group</taxon>
        <taxon>Pseudoduganella</taxon>
    </lineage>
</organism>
<dbReference type="NCBIfam" id="TIGR01725">
    <property type="entry name" value="phge_HK97_gp10"/>
    <property type="match status" value="1"/>
</dbReference>
<keyword evidence="2" id="KW-1185">Reference proteome</keyword>
<evidence type="ECO:0000313" key="2">
    <source>
        <dbReference type="Proteomes" id="UP000318431"/>
    </source>
</evidence>
<comment type="caution">
    <text evidence="1">The sequence shown here is derived from an EMBL/GenBank/DDBJ whole genome shotgun (WGS) entry which is preliminary data.</text>
</comment>
<proteinExistence type="predicted"/>
<dbReference type="AlphaFoldDB" id="A0A562R7X6"/>
<dbReference type="EMBL" id="VLLB01000004">
    <property type="protein sequence ID" value="TWI65172.1"/>
    <property type="molecule type" value="Genomic_DNA"/>
</dbReference>
<name>A0A562R7X6_9BURK</name>
<dbReference type="Proteomes" id="UP000318431">
    <property type="component" value="Unassembled WGS sequence"/>
</dbReference>
<sequence length="171" mass="18985">MSARMEGLGELRTAFGAVKEDMRLRTSRLMVASGGGVIRKESRSLAQRQGLKMTGALIKNIVIKRERTPDGLTQYNLGVRHGRHMGRNAARQLVVAKNGRVISAVVDDPFYWWFLEKGRNVYHGDGKRRRGVKSRVEATPYIAPALDNKRAEAVEAMATRLAAAIRKANGQ</sequence>
<gene>
    <name evidence="1" type="ORF">IP91_02579</name>
</gene>